<dbReference type="AlphaFoldDB" id="A0A026WMW5"/>
<accession>A0A026WMW5</accession>
<evidence type="ECO:0000256" key="1">
    <source>
        <dbReference type="ARBA" id="ARBA00022441"/>
    </source>
</evidence>
<evidence type="ECO:0000313" key="5">
    <source>
        <dbReference type="EMBL" id="EZA56991.1"/>
    </source>
</evidence>
<name>A0A026WMW5_OOCBI</name>
<dbReference type="SMART" id="SM00225">
    <property type="entry name" value="BTB"/>
    <property type="match status" value="1"/>
</dbReference>
<dbReference type="OrthoDB" id="191037at2759"/>
<dbReference type="PRINTS" id="PR00501">
    <property type="entry name" value="KELCHREPEAT"/>
</dbReference>
<feature type="region of interest" description="Disordered" evidence="3">
    <location>
        <begin position="635"/>
        <end position="654"/>
    </location>
</feature>
<evidence type="ECO:0000259" key="4">
    <source>
        <dbReference type="PROSITE" id="PS50097"/>
    </source>
</evidence>
<dbReference type="Proteomes" id="UP000053097">
    <property type="component" value="Unassembled WGS sequence"/>
</dbReference>
<keyword evidence="1" id="KW-0880">Kelch repeat</keyword>
<dbReference type="SUPFAM" id="SSF117281">
    <property type="entry name" value="Kelch motif"/>
    <property type="match status" value="1"/>
</dbReference>
<dbReference type="SMART" id="SM00612">
    <property type="entry name" value="Kelch"/>
    <property type="match status" value="6"/>
</dbReference>
<dbReference type="Gene3D" id="2.120.10.80">
    <property type="entry name" value="Kelch-type beta propeller"/>
    <property type="match status" value="2"/>
</dbReference>
<dbReference type="InterPro" id="IPR015915">
    <property type="entry name" value="Kelch-typ_b-propeller"/>
</dbReference>
<dbReference type="PANTHER" id="PTHR45632">
    <property type="entry name" value="LD33804P"/>
    <property type="match status" value="1"/>
</dbReference>
<feature type="domain" description="BTB" evidence="4">
    <location>
        <begin position="67"/>
        <end position="138"/>
    </location>
</feature>
<dbReference type="InterPro" id="IPR011333">
    <property type="entry name" value="SKP1/BTB/POZ_sf"/>
</dbReference>
<organism evidence="5 6">
    <name type="scientific">Ooceraea biroi</name>
    <name type="common">Clonal raider ant</name>
    <name type="synonym">Cerapachys biroi</name>
    <dbReference type="NCBI Taxonomy" id="2015173"/>
    <lineage>
        <taxon>Eukaryota</taxon>
        <taxon>Metazoa</taxon>
        <taxon>Ecdysozoa</taxon>
        <taxon>Arthropoda</taxon>
        <taxon>Hexapoda</taxon>
        <taxon>Insecta</taxon>
        <taxon>Pterygota</taxon>
        <taxon>Neoptera</taxon>
        <taxon>Endopterygota</taxon>
        <taxon>Hymenoptera</taxon>
        <taxon>Apocrita</taxon>
        <taxon>Aculeata</taxon>
        <taxon>Formicoidea</taxon>
        <taxon>Formicidae</taxon>
        <taxon>Dorylinae</taxon>
        <taxon>Ooceraea</taxon>
    </lineage>
</organism>
<reference evidence="5 6" key="1">
    <citation type="journal article" date="2014" name="Curr. Biol.">
        <title>The genome of the clonal raider ant Cerapachys biroi.</title>
        <authorList>
            <person name="Oxley P.R."/>
            <person name="Ji L."/>
            <person name="Fetter-Pruneda I."/>
            <person name="McKenzie S.K."/>
            <person name="Li C."/>
            <person name="Hu H."/>
            <person name="Zhang G."/>
            <person name="Kronauer D.J."/>
        </authorList>
    </citation>
    <scope>NUCLEOTIDE SEQUENCE [LARGE SCALE GENOMIC DNA]</scope>
</reference>
<protein>
    <submittedName>
        <fullName evidence="5">Kelch-like protein</fullName>
    </submittedName>
</protein>
<dbReference type="Gene3D" id="1.25.40.420">
    <property type="match status" value="1"/>
</dbReference>
<evidence type="ECO:0000256" key="3">
    <source>
        <dbReference type="SAM" id="MobiDB-lite"/>
    </source>
</evidence>
<dbReference type="Pfam" id="PF01344">
    <property type="entry name" value="Kelch_1"/>
    <property type="match status" value="1"/>
</dbReference>
<dbReference type="GO" id="GO:0003779">
    <property type="term" value="F:actin binding"/>
    <property type="evidence" value="ECO:0007669"/>
    <property type="project" value="UniProtKB-KW"/>
</dbReference>
<keyword evidence="6" id="KW-1185">Reference proteome</keyword>
<sequence>MDGGVINFKKSSHSRVSRVAPDIRFLKQSRRKQSSARIRKCMCLPSNYAVVKFPVVWSELRANQQLCDGVIRCSKDNQVFPIHRVILSAVSPYFKAVFTNSLKGGKTEIAEVVINTVPGEIFSLILDYAYTGTCNVNADNVEQLLPYADQFEVLGVVQLCCQFLLQELQPNNCLGIFKFARHYFCHDLERQGWKYIQHHFKQILQESAEFKDLLCDELEAILRYDELNVKNEEIVFNAVKTWIEAKLEDRRVYLPRLLDCVRFGLISHKYFINNILNCKLIEEDETCKQMLLPVIAYLAEQNSKQNVAEIDLKNPLARPRVPYDILFAIGGWSAGSPTSFVETYDTRADRWFLSVNTDVTPRAYHGLCALNNLIYMIGGFDGHEHFNSVRCFDPVTKKWQERACMYHARCYVSVCTHGGKIYALGGYNGRTRLNSGERYDPQRNQWEMIPSMHRQRSDASAAALHNKIYIVGGFNGQEVFDSVEVFDVETNQWSIIQSMISPRSGVSLVAFRDSLYALGGFSGITRLSSGERYTPNHSDQWHEISEMFSPRSNFSTVILDDMIFVIGGYNGLSTIAYVECYDVDCNEWYDASPMNLSRSALSACVIAGLPNVREYSYLGKARDLGQGQATLKNLRKSDQAGEGSTETNVMQADGQIDVSEPVHVADPTESIPDGSENFYEEENANNEKEMEDGSVYVLREFD</sequence>
<dbReference type="SMART" id="SM00875">
    <property type="entry name" value="BACK"/>
    <property type="match status" value="1"/>
</dbReference>
<dbReference type="FunFam" id="1.25.40.420:FF:000001">
    <property type="entry name" value="Kelch-like family member 12"/>
    <property type="match status" value="1"/>
</dbReference>
<evidence type="ECO:0000256" key="2">
    <source>
        <dbReference type="ARBA" id="ARBA00022737"/>
    </source>
</evidence>
<dbReference type="InterPro" id="IPR000210">
    <property type="entry name" value="BTB/POZ_dom"/>
</dbReference>
<dbReference type="InterPro" id="IPR006652">
    <property type="entry name" value="Kelch_1"/>
</dbReference>
<dbReference type="OMA" id="GLCTLNN"/>
<dbReference type="Pfam" id="PF24681">
    <property type="entry name" value="Kelch_KLHDC2_KLHL20_DRC7"/>
    <property type="match status" value="1"/>
</dbReference>
<dbReference type="Pfam" id="PF07707">
    <property type="entry name" value="BACK"/>
    <property type="match status" value="1"/>
</dbReference>
<dbReference type="PROSITE" id="PS50097">
    <property type="entry name" value="BTB"/>
    <property type="match status" value="1"/>
</dbReference>
<dbReference type="CDD" id="cd18450">
    <property type="entry name" value="BACK_KLHL10"/>
    <property type="match status" value="1"/>
</dbReference>
<gene>
    <name evidence="5" type="ORF">X777_03175</name>
</gene>
<dbReference type="Pfam" id="PF00651">
    <property type="entry name" value="BTB"/>
    <property type="match status" value="1"/>
</dbReference>
<dbReference type="Gene3D" id="3.30.710.10">
    <property type="entry name" value="Potassium Channel Kv1.1, Chain A"/>
    <property type="match status" value="1"/>
</dbReference>
<dbReference type="PANTHER" id="PTHR45632:SF3">
    <property type="entry name" value="KELCH-LIKE PROTEIN 32"/>
    <property type="match status" value="1"/>
</dbReference>
<dbReference type="SUPFAM" id="SSF54695">
    <property type="entry name" value="POZ domain"/>
    <property type="match status" value="1"/>
</dbReference>
<keyword evidence="2" id="KW-0677">Repeat</keyword>
<dbReference type="STRING" id="2015173.A0A026WMW5"/>
<evidence type="ECO:0000313" key="6">
    <source>
        <dbReference type="Proteomes" id="UP000053097"/>
    </source>
</evidence>
<proteinExistence type="predicted"/>
<dbReference type="EMBL" id="KK107153">
    <property type="protein sequence ID" value="EZA56991.1"/>
    <property type="molecule type" value="Genomic_DNA"/>
</dbReference>
<dbReference type="InterPro" id="IPR011705">
    <property type="entry name" value="BACK"/>
</dbReference>